<keyword evidence="1" id="KW-0472">Membrane</keyword>
<evidence type="ECO:0000313" key="2">
    <source>
        <dbReference type="EMBL" id="KAF9692888.1"/>
    </source>
</evidence>
<keyword evidence="3" id="KW-1185">Reference proteome</keyword>
<gene>
    <name evidence="2" type="ORF">EKO04_008975</name>
</gene>
<dbReference type="AlphaFoldDB" id="A0A8H7MFB3"/>
<reference evidence="2" key="2">
    <citation type="submission" date="2020-09" db="EMBL/GenBank/DDBJ databases">
        <title>Reference genome assembly for Australian Ascochyta lentis isolate Al4.</title>
        <authorList>
            <person name="Lee R.C."/>
            <person name="Farfan-Caceres L.M."/>
            <person name="Debler J.W."/>
            <person name="Williams A.H."/>
            <person name="Henares B.M."/>
        </authorList>
    </citation>
    <scope>NUCLEOTIDE SEQUENCE</scope>
    <source>
        <strain evidence="2">Al4</strain>
    </source>
</reference>
<dbReference type="OrthoDB" id="10456115at2759"/>
<feature type="transmembrane region" description="Helical" evidence="1">
    <location>
        <begin position="46"/>
        <end position="73"/>
    </location>
</feature>
<evidence type="ECO:0000256" key="1">
    <source>
        <dbReference type="SAM" id="Phobius"/>
    </source>
</evidence>
<organism evidence="2 3">
    <name type="scientific">Ascochyta lentis</name>
    <dbReference type="NCBI Taxonomy" id="205686"/>
    <lineage>
        <taxon>Eukaryota</taxon>
        <taxon>Fungi</taxon>
        <taxon>Dikarya</taxon>
        <taxon>Ascomycota</taxon>
        <taxon>Pezizomycotina</taxon>
        <taxon>Dothideomycetes</taxon>
        <taxon>Pleosporomycetidae</taxon>
        <taxon>Pleosporales</taxon>
        <taxon>Pleosporineae</taxon>
        <taxon>Didymellaceae</taxon>
        <taxon>Ascochyta</taxon>
    </lineage>
</organism>
<accession>A0A8H7MFB3</accession>
<feature type="transmembrane region" description="Helical" evidence="1">
    <location>
        <begin position="85"/>
        <end position="108"/>
    </location>
</feature>
<name>A0A8H7MFB3_9PLEO</name>
<comment type="caution">
    <text evidence="2">The sequence shown here is derived from an EMBL/GenBank/DDBJ whole genome shotgun (WGS) entry which is preliminary data.</text>
</comment>
<evidence type="ECO:0000313" key="3">
    <source>
        <dbReference type="Proteomes" id="UP000651452"/>
    </source>
</evidence>
<reference evidence="2" key="1">
    <citation type="submission" date="2018-12" db="EMBL/GenBank/DDBJ databases">
        <authorList>
            <person name="Syme R.A."/>
            <person name="Farfan-Caceres L."/>
            <person name="Lichtenzveig J."/>
        </authorList>
    </citation>
    <scope>NUCLEOTIDE SEQUENCE</scope>
    <source>
        <strain evidence="2">Al4</strain>
    </source>
</reference>
<keyword evidence="1" id="KW-1133">Transmembrane helix</keyword>
<sequence>MNLDSDELHAVAEALAISTRVSVKYDPIPHFTRHPRRLNRGPSMQGGVAFIVLVPIPAVIGVYCLIAFIVIMARAPHDFTPAAQILLTLFLVLFVGCSLLGLAWLFFIEAFMYRMWLRSFDSDYCVEIENKGWWGRYVRLERWLGGVEHTVYTRIKGGVGLLKKLHVRTEKNNSHDGDEEHELHG</sequence>
<protein>
    <submittedName>
        <fullName evidence="2">Uncharacterized protein</fullName>
    </submittedName>
</protein>
<keyword evidence="1" id="KW-0812">Transmembrane</keyword>
<proteinExistence type="predicted"/>
<dbReference type="Proteomes" id="UP000651452">
    <property type="component" value="Unassembled WGS sequence"/>
</dbReference>
<dbReference type="EMBL" id="RZGK01000017">
    <property type="protein sequence ID" value="KAF9692888.1"/>
    <property type="molecule type" value="Genomic_DNA"/>
</dbReference>